<accession>A0A4U0U3N3</accession>
<dbReference type="OrthoDB" id="443402at2759"/>
<reference evidence="1 2" key="1">
    <citation type="submission" date="2017-03" db="EMBL/GenBank/DDBJ databases">
        <title>Genomes of endolithic fungi from Antarctica.</title>
        <authorList>
            <person name="Coleine C."/>
            <person name="Masonjones S."/>
            <person name="Stajich J.E."/>
        </authorList>
    </citation>
    <scope>NUCLEOTIDE SEQUENCE [LARGE SCALE GENOMIC DNA]</scope>
    <source>
        <strain evidence="1 2">CCFEE 6315</strain>
    </source>
</reference>
<gene>
    <name evidence="1" type="ORF">B0A50_03642</name>
</gene>
<evidence type="ECO:0000313" key="2">
    <source>
        <dbReference type="Proteomes" id="UP000308549"/>
    </source>
</evidence>
<dbReference type="EMBL" id="NAJL01000015">
    <property type="protein sequence ID" value="TKA29132.1"/>
    <property type="molecule type" value="Genomic_DNA"/>
</dbReference>
<protein>
    <submittedName>
        <fullName evidence="1">Uncharacterized protein</fullName>
    </submittedName>
</protein>
<keyword evidence="2" id="KW-1185">Reference proteome</keyword>
<evidence type="ECO:0000313" key="1">
    <source>
        <dbReference type="EMBL" id="TKA29132.1"/>
    </source>
</evidence>
<name>A0A4U0U3N3_9PEZI</name>
<dbReference type="AlphaFoldDB" id="A0A4U0U3N3"/>
<comment type="caution">
    <text evidence="1">The sequence shown here is derived from an EMBL/GenBank/DDBJ whole genome shotgun (WGS) entry which is preliminary data.</text>
</comment>
<organism evidence="1 2">
    <name type="scientific">Salinomyces thailandicus</name>
    <dbReference type="NCBI Taxonomy" id="706561"/>
    <lineage>
        <taxon>Eukaryota</taxon>
        <taxon>Fungi</taxon>
        <taxon>Dikarya</taxon>
        <taxon>Ascomycota</taxon>
        <taxon>Pezizomycotina</taxon>
        <taxon>Dothideomycetes</taxon>
        <taxon>Dothideomycetidae</taxon>
        <taxon>Mycosphaerellales</taxon>
        <taxon>Teratosphaeriaceae</taxon>
        <taxon>Salinomyces</taxon>
    </lineage>
</organism>
<dbReference type="Proteomes" id="UP000308549">
    <property type="component" value="Unassembled WGS sequence"/>
</dbReference>
<proteinExistence type="predicted"/>
<sequence length="249" mass="28002">MLNPLTAHGLAGNVMQFIRFALELVTEGERVYNAAEEARRRSLQVSEEVDDSSWQSPIRLGRALSIAGAATSKPKKLKRLARSGKQAILAAWRRESREQLAVRLEGYQKQINTRVLFSLRRSLQDSDTRSSHQFEVLDERTKALLVAVTVGGDRVDDRLNDQIELTAEQAQGNQLLLTLFGDRRSPNGGKLRHLLEPSAPEQETLARLQAERHPSEIAAFLSDIHPRQQSMLWTLLSNNDEGNCNFSTH</sequence>